<keyword evidence="2" id="KW-1185">Reference proteome</keyword>
<evidence type="ECO:0000313" key="2">
    <source>
        <dbReference type="Proteomes" id="UP000625711"/>
    </source>
</evidence>
<name>A0A834I6Y7_RHYFE</name>
<accession>A0A834I6Y7</accession>
<gene>
    <name evidence="1" type="ORF">GWI33_014540</name>
</gene>
<evidence type="ECO:0000313" key="1">
    <source>
        <dbReference type="EMBL" id="KAF7272708.1"/>
    </source>
</evidence>
<reference evidence="1" key="1">
    <citation type="submission" date="2020-08" db="EMBL/GenBank/DDBJ databases">
        <title>Genome sequencing and assembly of the red palm weevil Rhynchophorus ferrugineus.</title>
        <authorList>
            <person name="Dias G.B."/>
            <person name="Bergman C.M."/>
            <person name="Manee M."/>
        </authorList>
    </citation>
    <scope>NUCLEOTIDE SEQUENCE</scope>
    <source>
        <strain evidence="1">AA-2017</strain>
        <tissue evidence="1">Whole larva</tissue>
    </source>
</reference>
<dbReference type="AlphaFoldDB" id="A0A834I6Y7"/>
<protein>
    <submittedName>
        <fullName evidence="1">Uncharacterized protein</fullName>
    </submittedName>
</protein>
<comment type="caution">
    <text evidence="1">The sequence shown here is derived from an EMBL/GenBank/DDBJ whole genome shotgun (WGS) entry which is preliminary data.</text>
</comment>
<dbReference type="Proteomes" id="UP000625711">
    <property type="component" value="Unassembled WGS sequence"/>
</dbReference>
<dbReference type="EMBL" id="JAACXV010013723">
    <property type="protein sequence ID" value="KAF7272708.1"/>
    <property type="molecule type" value="Genomic_DNA"/>
</dbReference>
<organism evidence="1 2">
    <name type="scientific">Rhynchophorus ferrugineus</name>
    <name type="common">Red palm weevil</name>
    <name type="synonym">Curculio ferrugineus</name>
    <dbReference type="NCBI Taxonomy" id="354439"/>
    <lineage>
        <taxon>Eukaryota</taxon>
        <taxon>Metazoa</taxon>
        <taxon>Ecdysozoa</taxon>
        <taxon>Arthropoda</taxon>
        <taxon>Hexapoda</taxon>
        <taxon>Insecta</taxon>
        <taxon>Pterygota</taxon>
        <taxon>Neoptera</taxon>
        <taxon>Endopterygota</taxon>
        <taxon>Coleoptera</taxon>
        <taxon>Polyphaga</taxon>
        <taxon>Cucujiformia</taxon>
        <taxon>Curculionidae</taxon>
        <taxon>Dryophthorinae</taxon>
        <taxon>Rhynchophorus</taxon>
    </lineage>
</organism>
<sequence>MIFSSKETRSVIKLAFSRHDNLKHHIKKTHQWADKLEQDSLYSIGQVEIVNPNLDLLEEPPPIRREDLIPLSTLNKHLTYNESDSSRILLIKRSTECPSVNHTEPENNDTKSISLKSTDNYNITNMPFGDLEYLTKSDNEQCDTLPNLMQGHIIEPLVEIKIEQRD</sequence>
<dbReference type="OrthoDB" id="10261408at2759"/>
<proteinExistence type="predicted"/>